<dbReference type="AlphaFoldDB" id="A0A8J7MC14"/>
<dbReference type="RefSeq" id="WP_200309656.1">
    <property type="nucleotide sequence ID" value="NZ_JAENIM010000008.1"/>
</dbReference>
<keyword evidence="2" id="KW-1185">Reference proteome</keyword>
<proteinExistence type="predicted"/>
<gene>
    <name evidence="1" type="ORF">JIN82_00565</name>
</gene>
<accession>A0A8J7MC14</accession>
<organism evidence="1 2">
    <name type="scientific">Persicirhabdus sediminis</name>
    <dbReference type="NCBI Taxonomy" id="454144"/>
    <lineage>
        <taxon>Bacteria</taxon>
        <taxon>Pseudomonadati</taxon>
        <taxon>Verrucomicrobiota</taxon>
        <taxon>Verrucomicrobiia</taxon>
        <taxon>Verrucomicrobiales</taxon>
        <taxon>Verrucomicrobiaceae</taxon>
        <taxon>Persicirhabdus</taxon>
    </lineage>
</organism>
<dbReference type="Proteomes" id="UP000624703">
    <property type="component" value="Unassembled WGS sequence"/>
</dbReference>
<comment type="caution">
    <text evidence="1">The sequence shown here is derived from an EMBL/GenBank/DDBJ whole genome shotgun (WGS) entry which is preliminary data.</text>
</comment>
<evidence type="ECO:0000313" key="2">
    <source>
        <dbReference type="Proteomes" id="UP000624703"/>
    </source>
</evidence>
<name>A0A8J7MC14_9BACT</name>
<sequence length="55" mass="5718">MKSCLGMLILMVLLLVITGTAAILWYGSQTTEIGPRSAEVNEADAEAAPAAQPAE</sequence>
<reference evidence="1" key="1">
    <citation type="submission" date="2021-01" db="EMBL/GenBank/DDBJ databases">
        <title>Modified the classification status of verrucomicrobia.</title>
        <authorList>
            <person name="Feng X."/>
        </authorList>
    </citation>
    <scope>NUCLEOTIDE SEQUENCE</scope>
    <source>
        <strain evidence="1">_KCTC 22039</strain>
    </source>
</reference>
<protein>
    <submittedName>
        <fullName evidence="1">Uncharacterized protein</fullName>
    </submittedName>
</protein>
<evidence type="ECO:0000313" key="1">
    <source>
        <dbReference type="EMBL" id="MBK1789637.1"/>
    </source>
</evidence>
<dbReference type="EMBL" id="JAENIM010000008">
    <property type="protein sequence ID" value="MBK1789637.1"/>
    <property type="molecule type" value="Genomic_DNA"/>
</dbReference>